<reference evidence="1 2" key="1">
    <citation type="journal article" date="2016" name="Nat. Commun.">
        <title>Thousands of microbial genomes shed light on interconnected biogeochemical processes in an aquifer system.</title>
        <authorList>
            <person name="Anantharaman K."/>
            <person name="Brown C.T."/>
            <person name="Hug L.A."/>
            <person name="Sharon I."/>
            <person name="Castelle C.J."/>
            <person name="Probst A.J."/>
            <person name="Thomas B.C."/>
            <person name="Singh A."/>
            <person name="Wilkins M.J."/>
            <person name="Karaoz U."/>
            <person name="Brodie E.L."/>
            <person name="Williams K.H."/>
            <person name="Hubbard S.S."/>
            <person name="Banfield J.F."/>
        </authorList>
    </citation>
    <scope>NUCLEOTIDE SEQUENCE [LARGE SCALE GENOMIC DNA]</scope>
</reference>
<dbReference type="Proteomes" id="UP000176300">
    <property type="component" value="Unassembled WGS sequence"/>
</dbReference>
<dbReference type="Pfam" id="PF11104">
    <property type="entry name" value="PilM_2"/>
    <property type="match status" value="1"/>
</dbReference>
<accession>A0A1F6NGS3</accession>
<sequence>MFLRKKTDSSLGVDIGAGGIKLVELQKEKGRPRLWTYAIVDQQLDIHIKETVEKTAEDLLEEKQGGISAMISRKKQKENRPIMEQDSRVDKYAELLRYAVEQAKVTAKKVTASLPVSHIFHAIVNLPLVNEKELAFHVEAKVKKMLPQPIEEMQVVHQVIPNGNKEAKSIRTLVTAAPKQIVKFYTDIFQKAGLQLTELETEAFALERSLVGIDKATVMVVDIGAERTNFFIMDQGFPITHRSVQMGGDILGGVLKQSLGLDESDILLVKSDVSRLPLDKIPDEMFIRIIEPVIKEIKYSFELFLHQTGNENKKPEKIILTGGASAFPPFIKAISKEFPMKVFIGDPWARVVYQQGLKTLLDQIGPRMGTSIGLALRGIL</sequence>
<dbReference type="Gene3D" id="3.30.420.40">
    <property type="match status" value="2"/>
</dbReference>
<dbReference type="InterPro" id="IPR005883">
    <property type="entry name" value="PilM"/>
</dbReference>
<name>A0A1F6NGS3_9BACT</name>
<dbReference type="Gene3D" id="3.30.1490.300">
    <property type="match status" value="1"/>
</dbReference>
<dbReference type="AlphaFoldDB" id="A0A1F6NGS3"/>
<gene>
    <name evidence="1" type="ORF">A2373_00745</name>
</gene>
<protein>
    <recommendedName>
        <fullName evidence="3">SHS2 domain-containing protein</fullName>
    </recommendedName>
</protein>
<dbReference type="InterPro" id="IPR050696">
    <property type="entry name" value="FtsA/MreB"/>
</dbReference>
<evidence type="ECO:0008006" key="3">
    <source>
        <dbReference type="Google" id="ProtNLM"/>
    </source>
</evidence>
<dbReference type="PANTHER" id="PTHR32432">
    <property type="entry name" value="CELL DIVISION PROTEIN FTSA-RELATED"/>
    <property type="match status" value="1"/>
</dbReference>
<dbReference type="EMBL" id="MFQS01000022">
    <property type="protein sequence ID" value="OGH83061.1"/>
    <property type="molecule type" value="Genomic_DNA"/>
</dbReference>
<organism evidence="1 2">
    <name type="scientific">Candidatus Magasanikbacteria bacterium RIFOXYB1_FULL_40_15</name>
    <dbReference type="NCBI Taxonomy" id="1798697"/>
    <lineage>
        <taxon>Bacteria</taxon>
        <taxon>Candidatus Magasanikiibacteriota</taxon>
    </lineage>
</organism>
<comment type="caution">
    <text evidence="1">The sequence shown here is derived from an EMBL/GenBank/DDBJ whole genome shotgun (WGS) entry which is preliminary data.</text>
</comment>
<dbReference type="InterPro" id="IPR043129">
    <property type="entry name" value="ATPase_NBD"/>
</dbReference>
<evidence type="ECO:0000313" key="2">
    <source>
        <dbReference type="Proteomes" id="UP000176300"/>
    </source>
</evidence>
<dbReference type="SUPFAM" id="SSF53067">
    <property type="entry name" value="Actin-like ATPase domain"/>
    <property type="match status" value="2"/>
</dbReference>
<dbReference type="PANTHER" id="PTHR32432:SF3">
    <property type="entry name" value="ETHANOLAMINE UTILIZATION PROTEIN EUTJ"/>
    <property type="match status" value="1"/>
</dbReference>
<dbReference type="CDD" id="cd24049">
    <property type="entry name" value="ASKHA_NBD_PilM"/>
    <property type="match status" value="1"/>
</dbReference>
<evidence type="ECO:0000313" key="1">
    <source>
        <dbReference type="EMBL" id="OGH83061.1"/>
    </source>
</evidence>
<dbReference type="STRING" id="1798697.A2373_00745"/>
<proteinExistence type="predicted"/>